<protein>
    <recommendedName>
        <fullName evidence="8">Lipoprotein</fullName>
    </recommendedName>
</protein>
<evidence type="ECO:0000256" key="7">
    <source>
        <dbReference type="ARBA" id="ARBA00023288"/>
    </source>
</evidence>
<evidence type="ECO:0000256" key="9">
    <source>
        <dbReference type="SAM" id="MobiDB-lite"/>
    </source>
</evidence>
<keyword evidence="8" id="KW-0812">Transmembrane</keyword>
<keyword evidence="5 8" id="KW-0564">Palmitate</keyword>
<dbReference type="Pfam" id="PF01514">
    <property type="entry name" value="YscJ_FliF"/>
    <property type="match status" value="1"/>
</dbReference>
<proteinExistence type="inferred from homology"/>
<comment type="caution">
    <text evidence="11">The sequence shown here is derived from an EMBL/GenBank/DDBJ whole genome shotgun (WGS) entry which is preliminary data.</text>
</comment>
<evidence type="ECO:0000256" key="3">
    <source>
        <dbReference type="ARBA" id="ARBA00022729"/>
    </source>
</evidence>
<reference evidence="11 12" key="1">
    <citation type="submission" date="2019-11" db="EMBL/GenBank/DDBJ databases">
        <title>Whole-genome sequence of the anaerobic purple sulfur bacterium Allochromatium palmeri DSM 15591.</title>
        <authorList>
            <person name="Kyndt J.A."/>
            <person name="Meyer T.E."/>
        </authorList>
    </citation>
    <scope>NUCLEOTIDE SEQUENCE [LARGE SCALE GENOMIC DNA]</scope>
    <source>
        <strain evidence="11 12">DSM 15591</strain>
    </source>
</reference>
<keyword evidence="8" id="KW-1133">Transmembrane helix</keyword>
<dbReference type="NCBIfam" id="TIGR02544">
    <property type="entry name" value="III_secr_YscJ"/>
    <property type="match status" value="1"/>
</dbReference>
<dbReference type="InterPro" id="IPR003282">
    <property type="entry name" value="T3SS_SctJ"/>
</dbReference>
<comment type="subcellular location">
    <subcellularLocation>
        <location evidence="1">Cell outer membrane</location>
        <topology evidence="1">Lipid-anchor</topology>
    </subcellularLocation>
</comment>
<evidence type="ECO:0000256" key="8">
    <source>
        <dbReference type="RuleBase" id="RU364102"/>
    </source>
</evidence>
<dbReference type="PRINTS" id="PR01338">
    <property type="entry name" value="TYPE3OMKPROT"/>
</dbReference>
<dbReference type="Proteomes" id="UP000434044">
    <property type="component" value="Unassembled WGS sequence"/>
</dbReference>
<dbReference type="EMBL" id="WNKT01000042">
    <property type="protein sequence ID" value="MTW22497.1"/>
    <property type="molecule type" value="Genomic_DNA"/>
</dbReference>
<dbReference type="PANTHER" id="PTHR30046">
    <property type="entry name" value="FLAGELLAR M-RING PROTEIN"/>
    <property type="match status" value="1"/>
</dbReference>
<keyword evidence="3 8" id="KW-0732">Signal</keyword>
<evidence type="ECO:0000256" key="2">
    <source>
        <dbReference type="ARBA" id="ARBA00009509"/>
    </source>
</evidence>
<feature type="region of interest" description="Disordered" evidence="9">
    <location>
        <begin position="1"/>
        <end position="25"/>
    </location>
</feature>
<dbReference type="PANTHER" id="PTHR30046:SF2">
    <property type="entry name" value="YOP PROTEINS TRANSLOCATION LIPOPROTEIN J"/>
    <property type="match status" value="1"/>
</dbReference>
<feature type="domain" description="Flagellar M-ring N-terminal" evidence="10">
    <location>
        <begin position="69"/>
        <end position="233"/>
    </location>
</feature>
<dbReference type="Gene3D" id="3.30.70.1530">
    <property type="entry name" value="Hypothetical protein rpa1041"/>
    <property type="match status" value="1"/>
</dbReference>
<gene>
    <name evidence="11" type="ORF">GJ668_15595</name>
</gene>
<dbReference type="AlphaFoldDB" id="A0A6N8EJ15"/>
<evidence type="ECO:0000313" key="11">
    <source>
        <dbReference type="EMBL" id="MTW22497.1"/>
    </source>
</evidence>
<comment type="similarity">
    <text evidence="2 8">Belongs to the YscJ lipoprotein family.</text>
</comment>
<feature type="transmembrane region" description="Helical" evidence="8">
    <location>
        <begin position="259"/>
        <end position="282"/>
    </location>
</feature>
<name>A0A6N8EJ15_9GAMM</name>
<evidence type="ECO:0000313" key="12">
    <source>
        <dbReference type="Proteomes" id="UP000434044"/>
    </source>
</evidence>
<keyword evidence="4 8" id="KW-0472">Membrane</keyword>
<organism evidence="11 12">
    <name type="scientific">Allochromatium palmeri</name>
    <dbReference type="NCBI Taxonomy" id="231048"/>
    <lineage>
        <taxon>Bacteria</taxon>
        <taxon>Pseudomonadati</taxon>
        <taxon>Pseudomonadota</taxon>
        <taxon>Gammaproteobacteria</taxon>
        <taxon>Chromatiales</taxon>
        <taxon>Chromatiaceae</taxon>
        <taxon>Allochromatium</taxon>
    </lineage>
</organism>
<dbReference type="InterPro" id="IPR006182">
    <property type="entry name" value="FliF_N_dom"/>
</dbReference>
<dbReference type="Gene3D" id="3.30.300.30">
    <property type="match status" value="1"/>
</dbReference>
<evidence type="ECO:0000256" key="1">
    <source>
        <dbReference type="ARBA" id="ARBA00004459"/>
    </source>
</evidence>
<dbReference type="InterPro" id="IPR045851">
    <property type="entry name" value="AMP-bd_C_sf"/>
</dbReference>
<evidence type="ECO:0000256" key="4">
    <source>
        <dbReference type="ARBA" id="ARBA00023136"/>
    </source>
</evidence>
<dbReference type="GO" id="GO:0009306">
    <property type="term" value="P:protein secretion"/>
    <property type="evidence" value="ECO:0007669"/>
    <property type="project" value="InterPro"/>
</dbReference>
<evidence type="ECO:0000256" key="6">
    <source>
        <dbReference type="ARBA" id="ARBA00023237"/>
    </source>
</evidence>
<feature type="compositionally biased region" description="Basic and acidic residues" evidence="9">
    <location>
        <begin position="1"/>
        <end position="21"/>
    </location>
</feature>
<keyword evidence="7 8" id="KW-0449">Lipoprotein</keyword>
<keyword evidence="6 8" id="KW-0998">Cell outer membrane</keyword>
<dbReference type="InterPro" id="IPR043427">
    <property type="entry name" value="YscJ/FliF"/>
</dbReference>
<evidence type="ECO:0000256" key="5">
    <source>
        <dbReference type="ARBA" id="ARBA00023139"/>
    </source>
</evidence>
<dbReference type="GO" id="GO:0009279">
    <property type="term" value="C:cell outer membrane"/>
    <property type="evidence" value="ECO:0007669"/>
    <property type="project" value="UniProtKB-SubCell"/>
</dbReference>
<evidence type="ECO:0000259" key="10">
    <source>
        <dbReference type="Pfam" id="PF01514"/>
    </source>
</evidence>
<sequence>MDRVTDADDTGHARHSADRSGGEQAGAESEHLAQRLLSRVSSSIHQIGRGRRRWLIGCLWLLLLLTGCQKVELYSNLSEREGNEILAVLLDHDIAAAKTRTKEFVTISVPEADVANAIEVLLRQGLPRERFTDLGQIFQKQGLISSPMEERVRYTYGLSQMLAETLTQIDGVLSARVLIVLPEAASFGQTAPPASASVFIKYLPGMAVEESVPRIKTLVQNSVDGLSYDNISVALFPSADAFLDGEGIQPPEHPPRSPWPGIAIVLAMLLAASLGAAAYLGWRMRHPRRVPETATDG</sequence>
<accession>A0A6N8EJ15</accession>
<keyword evidence="12" id="KW-1185">Reference proteome</keyword>